<proteinExistence type="predicted"/>
<dbReference type="AlphaFoldDB" id="A0A0A9BML4"/>
<name>A0A0A9BML4_ARUDO</name>
<accession>A0A0A9BML4</accession>
<dbReference type="EMBL" id="GBRH01232711">
    <property type="protein sequence ID" value="JAD65184.1"/>
    <property type="molecule type" value="Transcribed_RNA"/>
</dbReference>
<sequence>MFLYCYLICGFEFILVCWLSIDTRCFDYPVTYLHAWYVDR</sequence>
<organism evidence="1">
    <name type="scientific">Arundo donax</name>
    <name type="common">Giant reed</name>
    <name type="synonym">Donax arundinaceus</name>
    <dbReference type="NCBI Taxonomy" id="35708"/>
    <lineage>
        <taxon>Eukaryota</taxon>
        <taxon>Viridiplantae</taxon>
        <taxon>Streptophyta</taxon>
        <taxon>Embryophyta</taxon>
        <taxon>Tracheophyta</taxon>
        <taxon>Spermatophyta</taxon>
        <taxon>Magnoliopsida</taxon>
        <taxon>Liliopsida</taxon>
        <taxon>Poales</taxon>
        <taxon>Poaceae</taxon>
        <taxon>PACMAD clade</taxon>
        <taxon>Arundinoideae</taxon>
        <taxon>Arundineae</taxon>
        <taxon>Arundo</taxon>
    </lineage>
</organism>
<reference evidence="1" key="2">
    <citation type="journal article" date="2015" name="Data Brief">
        <title>Shoot transcriptome of the giant reed, Arundo donax.</title>
        <authorList>
            <person name="Barrero R.A."/>
            <person name="Guerrero F.D."/>
            <person name="Moolhuijzen P."/>
            <person name="Goolsby J.A."/>
            <person name="Tidwell J."/>
            <person name="Bellgard S.E."/>
            <person name="Bellgard M.I."/>
        </authorList>
    </citation>
    <scope>NUCLEOTIDE SEQUENCE</scope>
    <source>
        <tissue evidence="1">Shoot tissue taken approximately 20 cm above the soil surface</tissue>
    </source>
</reference>
<evidence type="ECO:0000313" key="1">
    <source>
        <dbReference type="EMBL" id="JAD65184.1"/>
    </source>
</evidence>
<reference evidence="1" key="1">
    <citation type="submission" date="2014-09" db="EMBL/GenBank/DDBJ databases">
        <authorList>
            <person name="Magalhaes I.L.F."/>
            <person name="Oliveira U."/>
            <person name="Santos F.R."/>
            <person name="Vidigal T.H.D.A."/>
            <person name="Brescovit A.D."/>
            <person name="Santos A.J."/>
        </authorList>
    </citation>
    <scope>NUCLEOTIDE SEQUENCE</scope>
    <source>
        <tissue evidence="1">Shoot tissue taken approximately 20 cm above the soil surface</tissue>
    </source>
</reference>
<protein>
    <submittedName>
        <fullName evidence="1">Uncharacterized protein</fullName>
    </submittedName>
</protein>